<name>A0A1A7YKY1_9TELE</name>
<dbReference type="AlphaFoldDB" id="A0A1A7YKY1"/>
<evidence type="ECO:0000313" key="2">
    <source>
        <dbReference type="EMBL" id="SBP30575.1"/>
    </source>
</evidence>
<dbReference type="EMBL" id="HADW01019873">
    <property type="protein sequence ID" value="SBP21273.1"/>
    <property type="molecule type" value="Transcribed_RNA"/>
</dbReference>
<sequence length="82" mass="9257">SCWASRSSTSLSSRSEDEGPSHTSTRLGFYLQRHGHPDLTSYKCIVLRPVALIQIMLFGIITVNSTQETQVWRNTKETKMKG</sequence>
<reference evidence="2" key="2">
    <citation type="submission" date="2016-06" db="EMBL/GenBank/DDBJ databases">
        <title>The genome of a short-lived fish provides insights into sex chromosome evolution and the genetic control of aging.</title>
        <authorList>
            <person name="Reichwald K."/>
            <person name="Felder M."/>
            <person name="Petzold A."/>
            <person name="Koch P."/>
            <person name="Groth M."/>
            <person name="Platzer M."/>
        </authorList>
    </citation>
    <scope>NUCLEOTIDE SEQUENCE</scope>
    <source>
        <tissue evidence="2">Brain</tissue>
    </source>
</reference>
<reference evidence="2" key="1">
    <citation type="submission" date="2016-05" db="EMBL/GenBank/DDBJ databases">
        <authorList>
            <person name="Lavstsen T."/>
            <person name="Jespersen J.S."/>
        </authorList>
    </citation>
    <scope>NUCLEOTIDE SEQUENCE</scope>
    <source>
        <tissue evidence="2">Brain</tissue>
    </source>
</reference>
<accession>A0A1A7YKY1</accession>
<evidence type="ECO:0000256" key="1">
    <source>
        <dbReference type="SAM" id="MobiDB-lite"/>
    </source>
</evidence>
<feature type="region of interest" description="Disordered" evidence="1">
    <location>
        <begin position="1"/>
        <end position="25"/>
    </location>
</feature>
<dbReference type="EMBL" id="HADX01008343">
    <property type="protein sequence ID" value="SBP30575.1"/>
    <property type="molecule type" value="Transcribed_RNA"/>
</dbReference>
<feature type="compositionally biased region" description="Low complexity" evidence="1">
    <location>
        <begin position="1"/>
        <end position="13"/>
    </location>
</feature>
<feature type="non-terminal residue" evidence="2">
    <location>
        <position position="1"/>
    </location>
</feature>
<protein>
    <submittedName>
        <fullName evidence="2">Uncharacterized protein</fullName>
    </submittedName>
</protein>
<proteinExistence type="predicted"/>
<gene>
    <name evidence="2" type="primary">Nfu_g_1_019585</name>
</gene>
<organism evidence="2">
    <name type="scientific">Iconisemion striatum</name>
    <dbReference type="NCBI Taxonomy" id="60296"/>
    <lineage>
        <taxon>Eukaryota</taxon>
        <taxon>Metazoa</taxon>
        <taxon>Chordata</taxon>
        <taxon>Craniata</taxon>
        <taxon>Vertebrata</taxon>
        <taxon>Euteleostomi</taxon>
        <taxon>Actinopterygii</taxon>
        <taxon>Neopterygii</taxon>
        <taxon>Teleostei</taxon>
        <taxon>Neoteleostei</taxon>
        <taxon>Acanthomorphata</taxon>
        <taxon>Ovalentaria</taxon>
        <taxon>Atherinomorphae</taxon>
        <taxon>Cyprinodontiformes</taxon>
        <taxon>Nothobranchiidae</taxon>
        <taxon>Iconisemion</taxon>
    </lineage>
</organism>
<feature type="non-terminal residue" evidence="2">
    <location>
        <position position="82"/>
    </location>
</feature>